<evidence type="ECO:0000256" key="7">
    <source>
        <dbReference type="SAM" id="MobiDB-lite"/>
    </source>
</evidence>
<name>A0A5N6TQT9_ASPAV</name>
<evidence type="ECO:0000256" key="5">
    <source>
        <dbReference type="ARBA" id="ARBA00023163"/>
    </source>
</evidence>
<dbReference type="PANTHER" id="PTHR36206:SF14">
    <property type="entry name" value="ZN(2)-C6 FUNGAL-TYPE DOMAIN-CONTAINING PROTEIN-RELATED"/>
    <property type="match status" value="1"/>
</dbReference>
<keyword evidence="10" id="KW-1185">Reference proteome</keyword>
<protein>
    <submittedName>
        <fullName evidence="9">Putative C6 finger domain protein</fullName>
    </submittedName>
</protein>
<evidence type="ECO:0000256" key="4">
    <source>
        <dbReference type="ARBA" id="ARBA00023125"/>
    </source>
</evidence>
<gene>
    <name evidence="9" type="ORF">BDV25DRAFT_12575</name>
</gene>
<dbReference type="GO" id="GO:0008270">
    <property type="term" value="F:zinc ion binding"/>
    <property type="evidence" value="ECO:0007669"/>
    <property type="project" value="InterPro"/>
</dbReference>
<organism evidence="9 10">
    <name type="scientific">Aspergillus avenaceus</name>
    <dbReference type="NCBI Taxonomy" id="36643"/>
    <lineage>
        <taxon>Eukaryota</taxon>
        <taxon>Fungi</taxon>
        <taxon>Dikarya</taxon>
        <taxon>Ascomycota</taxon>
        <taxon>Pezizomycotina</taxon>
        <taxon>Eurotiomycetes</taxon>
        <taxon>Eurotiomycetidae</taxon>
        <taxon>Eurotiales</taxon>
        <taxon>Aspergillaceae</taxon>
        <taxon>Aspergillus</taxon>
        <taxon>Aspergillus subgen. Circumdati</taxon>
    </lineage>
</organism>
<evidence type="ECO:0000256" key="2">
    <source>
        <dbReference type="ARBA" id="ARBA00022833"/>
    </source>
</evidence>
<dbReference type="OrthoDB" id="3145928at2759"/>
<keyword evidence="3" id="KW-0805">Transcription regulation</keyword>
<keyword evidence="2" id="KW-0862">Zinc</keyword>
<keyword evidence="6" id="KW-0539">Nucleus</keyword>
<reference evidence="9 10" key="1">
    <citation type="submission" date="2019-04" db="EMBL/GenBank/DDBJ databases">
        <title>Friends and foes A comparative genomics study of 23 Aspergillus species from section Flavi.</title>
        <authorList>
            <consortium name="DOE Joint Genome Institute"/>
            <person name="Kjaerbolling I."/>
            <person name="Vesth T."/>
            <person name="Frisvad J.C."/>
            <person name="Nybo J.L."/>
            <person name="Theobald S."/>
            <person name="Kildgaard S."/>
            <person name="Isbrandt T."/>
            <person name="Kuo A."/>
            <person name="Sato A."/>
            <person name="Lyhne E.K."/>
            <person name="Kogle M.E."/>
            <person name="Wiebenga A."/>
            <person name="Kun R.S."/>
            <person name="Lubbers R.J."/>
            <person name="Makela M.R."/>
            <person name="Barry K."/>
            <person name="Chovatia M."/>
            <person name="Clum A."/>
            <person name="Daum C."/>
            <person name="Haridas S."/>
            <person name="He G."/>
            <person name="LaButti K."/>
            <person name="Lipzen A."/>
            <person name="Mondo S."/>
            <person name="Riley R."/>
            <person name="Salamov A."/>
            <person name="Simmons B.A."/>
            <person name="Magnuson J.K."/>
            <person name="Henrissat B."/>
            <person name="Mortensen U.H."/>
            <person name="Larsen T.O."/>
            <person name="Devries R.P."/>
            <person name="Grigoriev I.V."/>
            <person name="Machida M."/>
            <person name="Baker S.E."/>
            <person name="Andersen M.R."/>
        </authorList>
    </citation>
    <scope>NUCLEOTIDE SEQUENCE [LARGE SCALE GENOMIC DNA]</scope>
    <source>
        <strain evidence="9 10">IBT 18842</strain>
    </source>
</reference>
<dbReference type="InterPro" id="IPR036864">
    <property type="entry name" value="Zn2-C6_fun-type_DNA-bd_sf"/>
</dbReference>
<evidence type="ECO:0000259" key="8">
    <source>
        <dbReference type="PROSITE" id="PS50048"/>
    </source>
</evidence>
<dbReference type="CDD" id="cd00067">
    <property type="entry name" value="GAL4"/>
    <property type="match status" value="1"/>
</dbReference>
<dbReference type="SUPFAM" id="SSF57701">
    <property type="entry name" value="Zn2/Cys6 DNA-binding domain"/>
    <property type="match status" value="1"/>
</dbReference>
<keyword evidence="4" id="KW-0238">DNA-binding</keyword>
<feature type="region of interest" description="Disordered" evidence="7">
    <location>
        <begin position="474"/>
        <end position="502"/>
    </location>
</feature>
<dbReference type="EMBL" id="ML742149">
    <property type="protein sequence ID" value="KAE8148705.1"/>
    <property type="molecule type" value="Genomic_DNA"/>
</dbReference>
<dbReference type="PROSITE" id="PS00463">
    <property type="entry name" value="ZN2_CY6_FUNGAL_1"/>
    <property type="match status" value="1"/>
</dbReference>
<evidence type="ECO:0000256" key="3">
    <source>
        <dbReference type="ARBA" id="ARBA00023015"/>
    </source>
</evidence>
<evidence type="ECO:0000313" key="9">
    <source>
        <dbReference type="EMBL" id="KAE8148705.1"/>
    </source>
</evidence>
<proteinExistence type="predicted"/>
<dbReference type="Gene3D" id="4.10.240.10">
    <property type="entry name" value="Zn(2)-C6 fungal-type DNA-binding domain"/>
    <property type="match status" value="1"/>
</dbReference>
<dbReference type="AlphaFoldDB" id="A0A5N6TQT9"/>
<dbReference type="PROSITE" id="PS50048">
    <property type="entry name" value="ZN2_CY6_FUNGAL_2"/>
    <property type="match status" value="1"/>
</dbReference>
<evidence type="ECO:0000313" key="10">
    <source>
        <dbReference type="Proteomes" id="UP000325780"/>
    </source>
</evidence>
<dbReference type="SMART" id="SM00066">
    <property type="entry name" value="GAL4"/>
    <property type="match status" value="1"/>
</dbReference>
<feature type="compositionally biased region" description="Polar residues" evidence="7">
    <location>
        <begin position="483"/>
        <end position="502"/>
    </location>
</feature>
<dbReference type="PANTHER" id="PTHR36206">
    <property type="entry name" value="ASPERCRYPTIN BIOSYNTHESIS CLUSTER-SPECIFIC TRANSCRIPTION REGULATOR ATNN-RELATED"/>
    <property type="match status" value="1"/>
</dbReference>
<dbReference type="Pfam" id="PF00172">
    <property type="entry name" value="Zn_clus"/>
    <property type="match status" value="1"/>
</dbReference>
<keyword evidence="5" id="KW-0804">Transcription</keyword>
<dbReference type="GO" id="GO:0003677">
    <property type="term" value="F:DNA binding"/>
    <property type="evidence" value="ECO:0007669"/>
    <property type="project" value="UniProtKB-KW"/>
</dbReference>
<dbReference type="GO" id="GO:0009893">
    <property type="term" value="P:positive regulation of metabolic process"/>
    <property type="evidence" value="ECO:0007669"/>
    <property type="project" value="UniProtKB-ARBA"/>
</dbReference>
<feature type="domain" description="Zn(2)-C6 fungal-type" evidence="8">
    <location>
        <begin position="22"/>
        <end position="52"/>
    </location>
</feature>
<dbReference type="InterPro" id="IPR001138">
    <property type="entry name" value="Zn2Cys6_DnaBD"/>
</dbReference>
<accession>A0A5N6TQT9</accession>
<dbReference type="InterPro" id="IPR052360">
    <property type="entry name" value="Transcr_Regulatory_Proteins"/>
</dbReference>
<dbReference type="Proteomes" id="UP000325780">
    <property type="component" value="Unassembled WGS sequence"/>
</dbReference>
<keyword evidence="1" id="KW-0479">Metal-binding</keyword>
<dbReference type="GO" id="GO:0000981">
    <property type="term" value="F:DNA-binding transcription factor activity, RNA polymerase II-specific"/>
    <property type="evidence" value="ECO:0007669"/>
    <property type="project" value="InterPro"/>
</dbReference>
<evidence type="ECO:0000256" key="6">
    <source>
        <dbReference type="ARBA" id="ARBA00023242"/>
    </source>
</evidence>
<evidence type="ECO:0000256" key="1">
    <source>
        <dbReference type="ARBA" id="ARBA00022723"/>
    </source>
</evidence>
<sequence>MTACRRSYTAHDTVRPLKSRRGCKTCKIRRVKCGEERPDCQRCTSTGRKCEYETPATSYTFASAPPTVSILDNPLSSSPNTVWRERRAFAYYFQHAARCLTSGLDVDFWAGVIPQICRSEPAVWDAINAISALYEFPEQCLDPVFLRRRKEDFHSFNQNQKEALTWYSRSLSSIRTQIDRGNASPYVALITCVLYICIETIQGRVEEALQLYQQGVDLIFRLRAQADFNAIPDANTTLLENTIIPIFVRLGTVALSISGVPASGLFHGLQPSAENKFTSIHAARLAIVPVVAEGMLFQRMAQMHLLEARDNLVQRGELIGKQTALQVQLAQWRYTYDDFVRTFDREGTHLDKGAAASLLVYHAATRVIVSTSLSQDECIFDSHLQDFQVIVHQATVALEVSAGPDGTQPPFTFEMGVGLPLFLTVMKCRYLSLRRRAFDLLQKAPKVQGFYKCSPGAAIVDKIMQLEEENRRSLVEESRTRSNLDTITPSTGDKYNGESTGHSDLSYNNPIIKHGHSKDPSHISDVELVYADIPVPEKARIIFIGIFRPANGLPPNVSQREIAKWERSPDQTFMAYIRHRLDPVSETWSLAEEYVPIDC</sequence>